<evidence type="ECO:0000313" key="1">
    <source>
        <dbReference type="EMBL" id="TMQ64855.1"/>
    </source>
</evidence>
<dbReference type="AlphaFoldDB" id="A0A538TMN5"/>
<accession>A0A538TMN5</accession>
<organism evidence="1 2">
    <name type="scientific">Eiseniibacteriota bacterium</name>
    <dbReference type="NCBI Taxonomy" id="2212470"/>
    <lineage>
        <taxon>Bacteria</taxon>
        <taxon>Candidatus Eiseniibacteriota</taxon>
    </lineage>
</organism>
<name>A0A538TMN5_UNCEI</name>
<evidence type="ECO:0000313" key="2">
    <source>
        <dbReference type="Proteomes" id="UP000316609"/>
    </source>
</evidence>
<proteinExistence type="predicted"/>
<sequence>MDVIRFWKDPEYRARTGEGPENPAGVIELSDDQLKKASGVATVASTTCMCCTDTSRFRRCCP</sequence>
<dbReference type="EMBL" id="VBOY01000080">
    <property type="protein sequence ID" value="TMQ64855.1"/>
    <property type="molecule type" value="Genomic_DNA"/>
</dbReference>
<reference evidence="1 2" key="1">
    <citation type="journal article" date="2019" name="Nat. Microbiol.">
        <title>Mediterranean grassland soil C-N compound turnover is dependent on rainfall and depth, and is mediated by genomically divergent microorganisms.</title>
        <authorList>
            <person name="Diamond S."/>
            <person name="Andeer P.F."/>
            <person name="Li Z."/>
            <person name="Crits-Christoph A."/>
            <person name="Burstein D."/>
            <person name="Anantharaman K."/>
            <person name="Lane K.R."/>
            <person name="Thomas B.C."/>
            <person name="Pan C."/>
            <person name="Northen T.R."/>
            <person name="Banfield J.F."/>
        </authorList>
    </citation>
    <scope>NUCLEOTIDE SEQUENCE [LARGE SCALE GENOMIC DNA]</scope>
    <source>
        <strain evidence="1">WS_8</strain>
    </source>
</reference>
<dbReference type="GO" id="GO:0042742">
    <property type="term" value="P:defense response to bacterium"/>
    <property type="evidence" value="ECO:0007669"/>
    <property type="project" value="InterPro"/>
</dbReference>
<gene>
    <name evidence="1" type="ORF">E6K78_08730</name>
</gene>
<protein>
    <submittedName>
        <fullName evidence="1">Mersacidin/lichenicidin family type 2 lantibiotic</fullName>
    </submittedName>
</protein>
<dbReference type="NCBIfam" id="TIGR03898">
    <property type="entry name" value="lanti_MRSA_kill"/>
    <property type="match status" value="1"/>
</dbReference>
<comment type="caution">
    <text evidence="1">The sequence shown here is derived from an EMBL/GenBank/DDBJ whole genome shotgun (WGS) entry which is preliminary data.</text>
</comment>
<dbReference type="InterPro" id="IPR027635">
    <property type="entry name" value="Lantibiotic2_lead_pep_dom"/>
</dbReference>
<dbReference type="Proteomes" id="UP000316609">
    <property type="component" value="Unassembled WGS sequence"/>
</dbReference>